<organism evidence="1 2">
    <name type="scientific">Crocosphaera watsonii WH 0005</name>
    <dbReference type="NCBI Taxonomy" id="423472"/>
    <lineage>
        <taxon>Bacteria</taxon>
        <taxon>Bacillati</taxon>
        <taxon>Cyanobacteriota</taxon>
        <taxon>Cyanophyceae</taxon>
        <taxon>Oscillatoriophycideae</taxon>
        <taxon>Chroococcales</taxon>
        <taxon>Aphanothecaceae</taxon>
        <taxon>Crocosphaera</taxon>
    </lineage>
</organism>
<sequence>MILIHSIIMSIMNQQELLNRITFNPKTLRGKPVILGLRISVEMILELLGKGATTEEILEDYPELEPLDIQAACFYAYSLVSQEEIIERVAN</sequence>
<name>T2IKR7_CROWT</name>
<dbReference type="Pfam" id="PF04255">
    <property type="entry name" value="DUF433"/>
    <property type="match status" value="1"/>
</dbReference>
<protein>
    <recommendedName>
        <fullName evidence="3">DUF433 domain-containing protein</fullName>
    </recommendedName>
</protein>
<proteinExistence type="predicted"/>
<dbReference type="InterPro" id="IPR007367">
    <property type="entry name" value="DUF433"/>
</dbReference>
<dbReference type="InterPro" id="IPR036388">
    <property type="entry name" value="WH-like_DNA-bd_sf"/>
</dbReference>
<dbReference type="InterPro" id="IPR009057">
    <property type="entry name" value="Homeodomain-like_sf"/>
</dbReference>
<reference evidence="1 2" key="2">
    <citation type="submission" date="2013-09" db="EMBL/GenBank/DDBJ databases">
        <title>Whole genome comparison of six Crocosphaera watsonii strains with differing phenotypes.</title>
        <authorList>
            <person name="Bench S.R."/>
            <person name="Heller P."/>
            <person name="Frank I."/>
            <person name="Arciniega M."/>
            <person name="Shilova I.N."/>
            <person name="Zehr J.P."/>
        </authorList>
    </citation>
    <scope>NUCLEOTIDE SEQUENCE [LARGE SCALE GENOMIC DNA]</scope>
    <source>
        <strain evidence="1 2">WH 0005</strain>
    </source>
</reference>
<evidence type="ECO:0000313" key="2">
    <source>
        <dbReference type="Proteomes" id="UP000017981"/>
    </source>
</evidence>
<comment type="caution">
    <text evidence="1">The sequence shown here is derived from an EMBL/GenBank/DDBJ whole genome shotgun (WGS) entry which is preliminary data.</text>
</comment>
<reference evidence="1 2" key="1">
    <citation type="submission" date="2013-01" db="EMBL/GenBank/DDBJ databases">
        <authorList>
            <person name="Bench S."/>
        </authorList>
    </citation>
    <scope>NUCLEOTIDE SEQUENCE [LARGE SCALE GENOMIC DNA]</scope>
    <source>
        <strain evidence="1 2">WH 0005</strain>
    </source>
</reference>
<dbReference type="PANTHER" id="PTHR34849">
    <property type="entry name" value="SSL5025 PROTEIN"/>
    <property type="match status" value="1"/>
</dbReference>
<evidence type="ECO:0008006" key="3">
    <source>
        <dbReference type="Google" id="ProtNLM"/>
    </source>
</evidence>
<evidence type="ECO:0000313" key="1">
    <source>
        <dbReference type="EMBL" id="CCQ54156.1"/>
    </source>
</evidence>
<accession>T2IKR7</accession>
<dbReference type="Gene3D" id="1.10.10.10">
    <property type="entry name" value="Winged helix-like DNA-binding domain superfamily/Winged helix DNA-binding domain"/>
    <property type="match status" value="1"/>
</dbReference>
<dbReference type="EMBL" id="CAQL01000099">
    <property type="protein sequence ID" value="CCQ54156.1"/>
    <property type="molecule type" value="Genomic_DNA"/>
</dbReference>
<dbReference type="SUPFAM" id="SSF46689">
    <property type="entry name" value="Homeodomain-like"/>
    <property type="match status" value="1"/>
</dbReference>
<gene>
    <name evidence="1" type="ORF">CWATWH0005_1034</name>
</gene>
<dbReference type="Proteomes" id="UP000017981">
    <property type="component" value="Unassembled WGS sequence"/>
</dbReference>
<dbReference type="AlphaFoldDB" id="T2IKR7"/>
<dbReference type="PANTHER" id="PTHR34849:SF3">
    <property type="entry name" value="SSR2962 PROTEIN"/>
    <property type="match status" value="1"/>
</dbReference>